<dbReference type="Gene3D" id="3.40.710.10">
    <property type="entry name" value="DD-peptidase/beta-lactamase superfamily"/>
    <property type="match status" value="1"/>
</dbReference>
<dbReference type="InterPro" id="IPR054120">
    <property type="entry name" value="PBPA_dimer"/>
</dbReference>
<dbReference type="PANTHER" id="PTHR30627:SF24">
    <property type="entry name" value="PENICILLIN-BINDING PROTEIN 4B"/>
    <property type="match status" value="1"/>
</dbReference>
<dbReference type="AlphaFoldDB" id="A0A644T0S9"/>
<reference evidence="4" key="1">
    <citation type="submission" date="2019-08" db="EMBL/GenBank/DDBJ databases">
        <authorList>
            <person name="Kucharzyk K."/>
            <person name="Murdoch R.W."/>
            <person name="Higgins S."/>
            <person name="Loffler F."/>
        </authorList>
    </citation>
    <scope>NUCLEOTIDE SEQUENCE</scope>
</reference>
<dbReference type="PANTHER" id="PTHR30627">
    <property type="entry name" value="PEPTIDOGLYCAN D,D-TRANSPEPTIDASE"/>
    <property type="match status" value="1"/>
</dbReference>
<proteinExistence type="predicted"/>
<evidence type="ECO:0000313" key="4">
    <source>
        <dbReference type="EMBL" id="MPL60515.1"/>
    </source>
</evidence>
<protein>
    <submittedName>
        <fullName evidence="4">Penicillin-binding protein A</fullName>
    </submittedName>
</protein>
<dbReference type="GO" id="GO:0071555">
    <property type="term" value="P:cell wall organization"/>
    <property type="evidence" value="ECO:0007669"/>
    <property type="project" value="TreeGrafter"/>
</dbReference>
<dbReference type="InterPro" id="IPR012338">
    <property type="entry name" value="Beta-lactam/transpept-like"/>
</dbReference>
<evidence type="ECO:0000256" key="1">
    <source>
        <dbReference type="SAM" id="Phobius"/>
    </source>
</evidence>
<keyword evidence="1" id="KW-1133">Transmembrane helix</keyword>
<dbReference type="Pfam" id="PF21922">
    <property type="entry name" value="PBP_dimer_2"/>
    <property type="match status" value="1"/>
</dbReference>
<dbReference type="InterPro" id="IPR036138">
    <property type="entry name" value="PBP_dimer_sf"/>
</dbReference>
<dbReference type="InterPro" id="IPR001460">
    <property type="entry name" value="PCN-bd_Tpept"/>
</dbReference>
<feature type="domain" description="Penicillin binding protein A dimerisation" evidence="3">
    <location>
        <begin position="61"/>
        <end position="121"/>
    </location>
</feature>
<dbReference type="GO" id="GO:0005886">
    <property type="term" value="C:plasma membrane"/>
    <property type="evidence" value="ECO:0007669"/>
    <property type="project" value="TreeGrafter"/>
</dbReference>
<accession>A0A644T0S9</accession>
<organism evidence="4">
    <name type="scientific">bioreactor metagenome</name>
    <dbReference type="NCBI Taxonomy" id="1076179"/>
    <lineage>
        <taxon>unclassified sequences</taxon>
        <taxon>metagenomes</taxon>
        <taxon>ecological metagenomes</taxon>
    </lineage>
</organism>
<evidence type="ECO:0000259" key="2">
    <source>
        <dbReference type="Pfam" id="PF00905"/>
    </source>
</evidence>
<sequence length="472" mass="51130">MHKGASGKIHVNIRRVAFSILFLLLLLFIYVSYIQVYQSNVLASHPLNRRNIEAMRKVEQGRIIDRNNINLAKSVLDTTGNFSRQYPLGAITSHIVGYSSTEYGNSGIESQYTSYLTGSGNPERKLGPITHLWDIKKGNDIVLTLDSNLQQVAYQALGNRRGSVVAISPHTGEILVMVSKPGFDPNHIDKEWKSISQSTESPLLNRSVQGLYPPGSIIKVMIAESALSGKSANFKTIFDCEGSLKLGSDYTLTENNLKAHGKVDLEEALAVSCNITFGKLALQLGRNNMAKTFDRYGFSKQVSEALNESYSRMPDFRNLSDGDLAQTGIGQGSLLVTPLRMAMLASCFANNGTMMKPYIVSKIIAPDGTIIEQYSPQDWISPVNSTIANEVRKMMIGVVDNGTGSAARIPGVSVAGKTGTAETPSGSPHAWFIGFAPADNPQIAIAVIVENGGYGGQTAAPIARMIFDKALH</sequence>
<gene>
    <name evidence="4" type="primary">pbpA_1</name>
    <name evidence="4" type="ORF">SDC9_06076</name>
</gene>
<feature type="domain" description="Penicillin-binding protein transpeptidase" evidence="2">
    <location>
        <begin position="162"/>
        <end position="467"/>
    </location>
</feature>
<dbReference type="GO" id="GO:0008658">
    <property type="term" value="F:penicillin binding"/>
    <property type="evidence" value="ECO:0007669"/>
    <property type="project" value="InterPro"/>
</dbReference>
<evidence type="ECO:0000259" key="3">
    <source>
        <dbReference type="Pfam" id="PF21922"/>
    </source>
</evidence>
<name>A0A644T0S9_9ZZZZ</name>
<dbReference type="SUPFAM" id="SSF56601">
    <property type="entry name" value="beta-lactamase/transpeptidase-like"/>
    <property type="match status" value="1"/>
</dbReference>
<dbReference type="InterPro" id="IPR050515">
    <property type="entry name" value="Beta-lactam/transpept"/>
</dbReference>
<dbReference type="GO" id="GO:0071972">
    <property type="term" value="F:peptidoglycan L,D-transpeptidase activity"/>
    <property type="evidence" value="ECO:0007669"/>
    <property type="project" value="TreeGrafter"/>
</dbReference>
<comment type="caution">
    <text evidence="4">The sequence shown here is derived from an EMBL/GenBank/DDBJ whole genome shotgun (WGS) entry which is preliminary data.</text>
</comment>
<keyword evidence="1" id="KW-0812">Transmembrane</keyword>
<feature type="transmembrane region" description="Helical" evidence="1">
    <location>
        <begin position="12"/>
        <end position="33"/>
    </location>
</feature>
<keyword evidence="1" id="KW-0472">Membrane</keyword>
<dbReference type="EMBL" id="VSSQ01000012">
    <property type="protein sequence ID" value="MPL60515.1"/>
    <property type="molecule type" value="Genomic_DNA"/>
</dbReference>
<dbReference type="Gene3D" id="3.90.1310.10">
    <property type="entry name" value="Penicillin-binding protein 2a (Domain 2)"/>
    <property type="match status" value="1"/>
</dbReference>
<dbReference type="Pfam" id="PF00905">
    <property type="entry name" value="Transpeptidase"/>
    <property type="match status" value="1"/>
</dbReference>
<dbReference type="SUPFAM" id="SSF56519">
    <property type="entry name" value="Penicillin binding protein dimerisation domain"/>
    <property type="match status" value="1"/>
</dbReference>